<feature type="region of interest" description="Disordered" evidence="2">
    <location>
        <begin position="734"/>
        <end position="766"/>
    </location>
</feature>
<feature type="compositionally biased region" description="Low complexity" evidence="2">
    <location>
        <begin position="1091"/>
        <end position="1104"/>
    </location>
</feature>
<keyword evidence="1" id="KW-0862">Zinc</keyword>
<gene>
    <name evidence="4" type="ORF">FGADI_5624</name>
</gene>
<evidence type="ECO:0000259" key="3">
    <source>
        <dbReference type="PROSITE" id="PS50157"/>
    </source>
</evidence>
<evidence type="ECO:0000313" key="5">
    <source>
        <dbReference type="Proteomes" id="UP000604273"/>
    </source>
</evidence>
<accession>A0A8H4TA13</accession>
<feature type="region of interest" description="Disordered" evidence="2">
    <location>
        <begin position="1082"/>
        <end position="1128"/>
    </location>
</feature>
<dbReference type="OrthoDB" id="4161727at2759"/>
<reference evidence="4" key="1">
    <citation type="journal article" date="2020" name="BMC Genomics">
        <title>Correction to: Identification and distribution of gene clusters required for synthesis of sphingolipid metabolism inhibitors in diverse species of the filamentous fungus Fusarium.</title>
        <authorList>
            <person name="Kim H.S."/>
            <person name="Lohmar J.M."/>
            <person name="Busman M."/>
            <person name="Brown D.W."/>
            <person name="Naumann T.A."/>
            <person name="Divon H.H."/>
            <person name="Lysoe E."/>
            <person name="Uhlig S."/>
            <person name="Proctor R.H."/>
        </authorList>
    </citation>
    <scope>NUCLEOTIDE SEQUENCE</scope>
    <source>
        <strain evidence="4">NRRL 45417</strain>
    </source>
</reference>
<comment type="caution">
    <text evidence="4">The sequence shown here is derived from an EMBL/GenBank/DDBJ whole genome shotgun (WGS) entry which is preliminary data.</text>
</comment>
<feature type="region of interest" description="Disordered" evidence="2">
    <location>
        <begin position="817"/>
        <end position="882"/>
    </location>
</feature>
<feature type="compositionally biased region" description="Polar residues" evidence="2">
    <location>
        <begin position="749"/>
        <end position="759"/>
    </location>
</feature>
<dbReference type="PANTHER" id="PTHR38166">
    <property type="entry name" value="C2H2-TYPE DOMAIN-CONTAINING PROTEIN-RELATED"/>
    <property type="match status" value="1"/>
</dbReference>
<feature type="compositionally biased region" description="Low complexity" evidence="2">
    <location>
        <begin position="825"/>
        <end position="845"/>
    </location>
</feature>
<keyword evidence="5" id="KW-1185">Reference proteome</keyword>
<dbReference type="InterPro" id="IPR013087">
    <property type="entry name" value="Znf_C2H2_type"/>
</dbReference>
<evidence type="ECO:0000256" key="1">
    <source>
        <dbReference type="PROSITE-ProRule" id="PRU00042"/>
    </source>
</evidence>
<dbReference type="PROSITE" id="PS50157">
    <property type="entry name" value="ZINC_FINGER_C2H2_2"/>
    <property type="match status" value="1"/>
</dbReference>
<proteinExistence type="predicted"/>
<dbReference type="GO" id="GO:0008270">
    <property type="term" value="F:zinc ion binding"/>
    <property type="evidence" value="ECO:0007669"/>
    <property type="project" value="UniProtKB-KW"/>
</dbReference>
<dbReference type="Proteomes" id="UP000604273">
    <property type="component" value="Unassembled WGS sequence"/>
</dbReference>
<evidence type="ECO:0000256" key="2">
    <source>
        <dbReference type="SAM" id="MobiDB-lite"/>
    </source>
</evidence>
<sequence length="1176" mass="131755">MYSYPTPLPEFTAQSQSQDGPHDRPVANCPWAVQGGLSAINTNVRPQYGFSESPLPMSSSTNGYPSYDMALLSQPTFSAHPSFSSVGEWPCPRPQHGSASQTLVPATKTEANKVLIRRLGWLWLLLKARLKLGSLGRRHQRQHSASDYTSWASGHNNSHYLCSSLSVSFADGAALGNLVTGDESDLFNPIDPTNHVWFDNALGIRTVDGNSLFPVPVEVPRQATVLFEEDVPAPVPGQRPIECLGETIPPINLMNQPQQEIIAPGQSRKRAFDCVELGDDSSADEAEGTSVDKKRSKTTSTAPRFACPFYKHDPERYENSRSCCGPGWETVHRVKEHIFRSHTLPEHECQRCFQSFKTERMLSKHLRASAPCEVQSRNTQEHEGIDASQAKALHARARKCNPGADLKDVEEERWNEVYKIIFPGGGQVPTPYYDRLQKSSNDEFDTNLMSDFEQRMRGKVGEMKNLQPTLVPLVVQLACNTLMESVQSCRQKPHDGSSQGSGSIVSPAQEFQSFLDGGLQMTGINENFLRRLDNQLCEPMKIMKRRIFICSMSDPSRNDLWATLNPSTEQQSSIVAKFWEKTPSEGDTEKNSRLECISKHGDRVSHLVPPNRMRSWDEKPIPSINAVIASMDGNIATPVYARMPRIEASNLDEDKPMCRTESSGTSWSIGGISMDSGCFCSAGNMSESCTHAPLDEAYGSWSDIIDAADLQLPHLIQWDAELYGSPQDPQAVYSSHVCGSPTLEPAPETSVSLPASSGPSDCGYSRETSADSAETCWSSDQASSSSAVTDRKKNQLVLQIITRLQEWLEVTLRRHGAQNGQTALSSGSTPVVGSPSREGESSSSQSRRKRQRSGSDDGFGDDDKPPNRTQKKRGKTSDPTETRYVCPFFKHNREKYKTSQWKSCCWPGWTSVHRVKEHLYRRHMLPKFRCNRCRQDLRSAFNLNEHQRADTICQRQSEEPEEEGIDEEQERLLRVRKRKNGKATQVAEEEKWVEMYKILFPHDDPIPSPYPELCPLQPEQDTEHPGANVLDNFEDYARREFSRRMRPRIESLVDGILEQTLTSQTITDVANNVLQGIMESFRESQSQETCQPESQKSPSRSPSPQGMPVESSTQEPQASHPFEGPHSTLEIDLDDILNSLDANQSFDFERWETKDEGINTFHPFGLQVEQYNKANA</sequence>
<dbReference type="AlphaFoldDB" id="A0A8H4TA13"/>
<feature type="region of interest" description="Disordered" evidence="2">
    <location>
        <begin position="1"/>
        <end position="25"/>
    </location>
</feature>
<dbReference type="EMBL" id="JABFAI010000132">
    <property type="protein sequence ID" value="KAF4953832.1"/>
    <property type="molecule type" value="Genomic_DNA"/>
</dbReference>
<keyword evidence="1" id="KW-0479">Metal-binding</keyword>
<protein>
    <recommendedName>
        <fullName evidence="3">C2H2-type domain-containing protein</fullName>
    </recommendedName>
</protein>
<name>A0A8H4TA13_9HYPO</name>
<keyword evidence="1" id="KW-0863">Zinc-finger</keyword>
<reference evidence="4" key="2">
    <citation type="submission" date="2020-05" db="EMBL/GenBank/DDBJ databases">
        <authorList>
            <person name="Kim H.-S."/>
            <person name="Proctor R.H."/>
            <person name="Brown D.W."/>
        </authorList>
    </citation>
    <scope>NUCLEOTIDE SEQUENCE</scope>
    <source>
        <strain evidence="4">NRRL 45417</strain>
    </source>
</reference>
<organism evidence="4 5">
    <name type="scientific">Fusarium gaditjirri</name>
    <dbReference type="NCBI Taxonomy" id="282569"/>
    <lineage>
        <taxon>Eukaryota</taxon>
        <taxon>Fungi</taxon>
        <taxon>Dikarya</taxon>
        <taxon>Ascomycota</taxon>
        <taxon>Pezizomycotina</taxon>
        <taxon>Sordariomycetes</taxon>
        <taxon>Hypocreomycetidae</taxon>
        <taxon>Hypocreales</taxon>
        <taxon>Nectriaceae</taxon>
        <taxon>Fusarium</taxon>
        <taxon>Fusarium nisikadoi species complex</taxon>
    </lineage>
</organism>
<feature type="domain" description="C2H2-type" evidence="3">
    <location>
        <begin position="928"/>
        <end position="960"/>
    </location>
</feature>
<dbReference type="PANTHER" id="PTHR38166:SF1">
    <property type="entry name" value="C2H2-TYPE DOMAIN-CONTAINING PROTEIN"/>
    <property type="match status" value="1"/>
</dbReference>
<evidence type="ECO:0000313" key="4">
    <source>
        <dbReference type="EMBL" id="KAF4953832.1"/>
    </source>
</evidence>